<reference evidence="1 2" key="1">
    <citation type="journal article" date="2015" name="Plant Cell">
        <title>Oil accumulation by the oleaginous diatom Fistulifera solaris as revealed by the genome and transcriptome.</title>
        <authorList>
            <person name="Tanaka T."/>
            <person name="Maeda Y."/>
            <person name="Veluchamy A."/>
            <person name="Tanaka M."/>
            <person name="Abida H."/>
            <person name="Marechal E."/>
            <person name="Bowler C."/>
            <person name="Muto M."/>
            <person name="Sunaga Y."/>
            <person name="Tanaka M."/>
            <person name="Yoshino T."/>
            <person name="Taniguchi T."/>
            <person name="Fukuda Y."/>
            <person name="Nemoto M."/>
            <person name="Matsumoto M."/>
            <person name="Wong P.S."/>
            <person name="Aburatani S."/>
            <person name="Fujibuchi W."/>
        </authorList>
    </citation>
    <scope>NUCLEOTIDE SEQUENCE [LARGE SCALE GENOMIC DNA]</scope>
    <source>
        <strain evidence="1 2">JPCC DA0580</strain>
    </source>
</reference>
<organism evidence="1 2">
    <name type="scientific">Fistulifera solaris</name>
    <name type="common">Oleaginous diatom</name>
    <dbReference type="NCBI Taxonomy" id="1519565"/>
    <lineage>
        <taxon>Eukaryota</taxon>
        <taxon>Sar</taxon>
        <taxon>Stramenopiles</taxon>
        <taxon>Ochrophyta</taxon>
        <taxon>Bacillariophyta</taxon>
        <taxon>Bacillariophyceae</taxon>
        <taxon>Bacillariophycidae</taxon>
        <taxon>Naviculales</taxon>
        <taxon>Naviculaceae</taxon>
        <taxon>Fistulifera</taxon>
    </lineage>
</organism>
<evidence type="ECO:0000313" key="1">
    <source>
        <dbReference type="EMBL" id="GAX11847.1"/>
    </source>
</evidence>
<dbReference type="AlphaFoldDB" id="A0A1Z5JCX5"/>
<dbReference type="EMBL" id="BDSP01000045">
    <property type="protein sequence ID" value="GAX11847.1"/>
    <property type="molecule type" value="Genomic_DNA"/>
</dbReference>
<evidence type="ECO:0008006" key="3">
    <source>
        <dbReference type="Google" id="ProtNLM"/>
    </source>
</evidence>
<proteinExistence type="predicted"/>
<dbReference type="Proteomes" id="UP000198406">
    <property type="component" value="Unassembled WGS sequence"/>
</dbReference>
<gene>
    <name evidence="1" type="ORF">FisN_20Lu109</name>
</gene>
<sequence length="323" mass="37103">MKEYFTWHKETLQSLNEDNWVLYHYFLYRCVPADKKCSGTSDRLKAVPALLLLAYQAQPRRLLFFHWSRPARLEEFLMPPVGGMNWSLPAWLADKLNVEQQGPKYFFESKRDFDRFPQYSDAIARVKNVRGSEFYDRSRNKAELSFDQVYHEVWSILFEPAPAIAALVQQEQHAMQLEPGHYVAAHIRALYMSDTVDQHEEINAIHCARSMKPSWPIFVASDSINTTQAAVAYGQKQNLVVVARQAQGDPLHLDRGRDFLVKSEDWKGRPASDFYDVFVDLYLLVQSRCVAHGIGGFGRWASLVAGTLDCVIDHRKQNCSAIA</sequence>
<dbReference type="OrthoDB" id="46968at2759"/>
<keyword evidence="2" id="KW-1185">Reference proteome</keyword>
<evidence type="ECO:0000313" key="2">
    <source>
        <dbReference type="Proteomes" id="UP000198406"/>
    </source>
</evidence>
<name>A0A1Z5JCX5_FISSO</name>
<dbReference type="Gene3D" id="3.40.50.11350">
    <property type="match status" value="1"/>
</dbReference>
<protein>
    <recommendedName>
        <fullName evidence="3">Peptide-O-fucosyltransferase</fullName>
    </recommendedName>
</protein>
<dbReference type="InParanoid" id="A0A1Z5JCX5"/>
<accession>A0A1Z5JCX5</accession>
<comment type="caution">
    <text evidence="1">The sequence shown here is derived from an EMBL/GenBank/DDBJ whole genome shotgun (WGS) entry which is preliminary data.</text>
</comment>